<dbReference type="EMBL" id="LUGH01000203">
    <property type="protein sequence ID" value="OBZ87702.1"/>
    <property type="molecule type" value="Genomic_DNA"/>
</dbReference>
<dbReference type="AlphaFoldDB" id="A0A1C7NF13"/>
<evidence type="ECO:0000313" key="4">
    <source>
        <dbReference type="Proteomes" id="UP000093000"/>
    </source>
</evidence>
<proteinExistence type="predicted"/>
<keyword evidence="1" id="KW-0175">Coiled coil</keyword>
<sequence>MEQQDTPKWRKKPQGSESQRKVDKELQRIKSLAVVSVLNKSFQDITPPLPPAMSPSSSLTTSSSEQSSPSYKARSRSVSSTSSTITKTIVNRPISTVHLPSHSVQKCETTTDKDKTPSLPTQPLPPPTTTTTTLSGQKDNSVAEKELSHDDLVTRSHIDEEKEVLQKRLAELQTLYDQSHQEADQLREQQKTQCQLLILQDKLIQEMTDHIEDLNTNSPVLDDGICHSETEEKVMALLPKAQEDLSWLQTELEQLMPLKTKYESFISDMTLQLKAYDQKADELETLAREIQKESRAQTLYIDAKVQALVNKVLERNEVISRLQYQMHTEKQLLPKIDNTSSISTKSAAESTHGGIWEQYTHEFSGGTGNSTRSSMASTDTAPSRIYTSRWKGNHIPPASPPPSLPLPPIPNSSVISRPKSIVSEVSEYSNTKSNKHVSIDAVGGSTLRRSSHQSEKVDTEMIDAIKAAEAMSVTEATSAAEAAYYKEFTEQLHARLSISKEIDDLRVWQPTDFEEIQKKLQSEYWPEISEKDQHAFWKGMKKKLRV</sequence>
<evidence type="ECO:0000256" key="1">
    <source>
        <dbReference type="SAM" id="Coils"/>
    </source>
</evidence>
<dbReference type="STRING" id="101091.A0A1C7NF13"/>
<name>A0A1C7NF13_9FUNG</name>
<dbReference type="InParanoid" id="A0A1C7NF13"/>
<organism evidence="3 4">
    <name type="scientific">Choanephora cucurbitarum</name>
    <dbReference type="NCBI Taxonomy" id="101091"/>
    <lineage>
        <taxon>Eukaryota</taxon>
        <taxon>Fungi</taxon>
        <taxon>Fungi incertae sedis</taxon>
        <taxon>Mucoromycota</taxon>
        <taxon>Mucoromycotina</taxon>
        <taxon>Mucoromycetes</taxon>
        <taxon>Mucorales</taxon>
        <taxon>Mucorineae</taxon>
        <taxon>Choanephoraceae</taxon>
        <taxon>Choanephoroideae</taxon>
        <taxon>Choanephora</taxon>
    </lineage>
</organism>
<keyword evidence="4" id="KW-1185">Reference proteome</keyword>
<dbReference type="Proteomes" id="UP000093000">
    <property type="component" value="Unassembled WGS sequence"/>
</dbReference>
<dbReference type="OrthoDB" id="2283025at2759"/>
<feature type="coiled-coil region" evidence="1">
    <location>
        <begin position="155"/>
        <end position="189"/>
    </location>
</feature>
<feature type="region of interest" description="Disordered" evidence="2">
    <location>
        <begin position="42"/>
        <end position="148"/>
    </location>
</feature>
<gene>
    <name evidence="3" type="ORF">A0J61_04237</name>
</gene>
<protein>
    <submittedName>
        <fullName evidence="3">Uncharacterized protein</fullName>
    </submittedName>
</protein>
<evidence type="ECO:0000313" key="3">
    <source>
        <dbReference type="EMBL" id="OBZ87702.1"/>
    </source>
</evidence>
<feature type="compositionally biased region" description="Low complexity" evidence="2">
    <location>
        <begin position="54"/>
        <end position="90"/>
    </location>
</feature>
<feature type="coiled-coil region" evidence="1">
    <location>
        <begin position="266"/>
        <end position="296"/>
    </location>
</feature>
<reference evidence="3 4" key="1">
    <citation type="submission" date="2016-03" db="EMBL/GenBank/DDBJ databases">
        <title>Choanephora cucurbitarum.</title>
        <authorList>
            <person name="Min B."/>
            <person name="Park H."/>
            <person name="Park J.-H."/>
            <person name="Shin H.-D."/>
            <person name="Choi I.-G."/>
        </authorList>
    </citation>
    <scope>NUCLEOTIDE SEQUENCE [LARGE SCALE GENOMIC DNA]</scope>
    <source>
        <strain evidence="3 4">KUS-F28377</strain>
    </source>
</reference>
<evidence type="ECO:0000256" key="2">
    <source>
        <dbReference type="SAM" id="MobiDB-lite"/>
    </source>
</evidence>
<accession>A0A1C7NF13</accession>
<comment type="caution">
    <text evidence="3">The sequence shown here is derived from an EMBL/GenBank/DDBJ whole genome shotgun (WGS) entry which is preliminary data.</text>
</comment>
<feature type="region of interest" description="Disordered" evidence="2">
    <location>
        <begin position="1"/>
        <end position="25"/>
    </location>
</feature>